<keyword evidence="4 7" id="KW-0808">Transferase</keyword>
<dbReference type="Gene3D" id="3.40.640.10">
    <property type="entry name" value="Type I PLP-dependent aspartate aminotransferase-like (Major domain)"/>
    <property type="match status" value="1"/>
</dbReference>
<dbReference type="InterPro" id="IPR015424">
    <property type="entry name" value="PyrdxlP-dep_Trfase"/>
</dbReference>
<dbReference type="FunCoup" id="A0A165HB77">
    <property type="interactions" value="163"/>
</dbReference>
<dbReference type="STRING" id="1314781.A0A165HB77"/>
<protein>
    <submittedName>
        <fullName evidence="7">PLP-dependent transferase</fullName>
    </submittedName>
</protein>
<dbReference type="EMBL" id="KV426022">
    <property type="protein sequence ID" value="KZV91707.1"/>
    <property type="molecule type" value="Genomic_DNA"/>
</dbReference>
<dbReference type="GO" id="GO:1901605">
    <property type="term" value="P:alpha-amino acid metabolic process"/>
    <property type="evidence" value="ECO:0007669"/>
    <property type="project" value="TreeGrafter"/>
</dbReference>
<dbReference type="GO" id="GO:0008483">
    <property type="term" value="F:transaminase activity"/>
    <property type="evidence" value="ECO:0007669"/>
    <property type="project" value="UniProtKB-KW"/>
</dbReference>
<keyword evidence="8" id="KW-1185">Reference proteome</keyword>
<comment type="similarity">
    <text evidence="2">Belongs to the class-I pyridoxal-phosphate-dependent aminotransferase family.</text>
</comment>
<dbReference type="SUPFAM" id="SSF53383">
    <property type="entry name" value="PLP-dependent transferases"/>
    <property type="match status" value="1"/>
</dbReference>
<dbReference type="InterPro" id="IPR015421">
    <property type="entry name" value="PyrdxlP-dep_Trfase_major"/>
</dbReference>
<organism evidence="7 8">
    <name type="scientific">Exidia glandulosa HHB12029</name>
    <dbReference type="NCBI Taxonomy" id="1314781"/>
    <lineage>
        <taxon>Eukaryota</taxon>
        <taxon>Fungi</taxon>
        <taxon>Dikarya</taxon>
        <taxon>Basidiomycota</taxon>
        <taxon>Agaricomycotina</taxon>
        <taxon>Agaricomycetes</taxon>
        <taxon>Auriculariales</taxon>
        <taxon>Exidiaceae</taxon>
        <taxon>Exidia</taxon>
    </lineage>
</organism>
<evidence type="ECO:0000256" key="2">
    <source>
        <dbReference type="ARBA" id="ARBA00007441"/>
    </source>
</evidence>
<evidence type="ECO:0000259" key="6">
    <source>
        <dbReference type="Pfam" id="PF00155"/>
    </source>
</evidence>
<comment type="cofactor">
    <cofactor evidence="1">
        <name>pyridoxal 5'-phosphate</name>
        <dbReference type="ChEBI" id="CHEBI:597326"/>
    </cofactor>
</comment>
<dbReference type="GO" id="GO:0030170">
    <property type="term" value="F:pyridoxal phosphate binding"/>
    <property type="evidence" value="ECO:0007669"/>
    <property type="project" value="InterPro"/>
</dbReference>
<evidence type="ECO:0000256" key="4">
    <source>
        <dbReference type="ARBA" id="ARBA00022679"/>
    </source>
</evidence>
<evidence type="ECO:0000256" key="3">
    <source>
        <dbReference type="ARBA" id="ARBA00022576"/>
    </source>
</evidence>
<dbReference type="PANTHER" id="PTHR42790">
    <property type="entry name" value="AMINOTRANSFERASE"/>
    <property type="match status" value="1"/>
</dbReference>
<evidence type="ECO:0000256" key="1">
    <source>
        <dbReference type="ARBA" id="ARBA00001933"/>
    </source>
</evidence>
<sequence>MDASRTSGGQFLDPSHFLQLQFAMSEKSGDAVDLGHHLSELAKRRKLSPLKGLQKITPKPGMVMLASGTPNPGYFPFERISVEALGPDAFAAAATTVNTTGFSWLRSLFNRTRTTHFAIPRYPAAKGDASLAEALQYGPATGLKMTQEFIRKFVERVYAPAYNNWTTLVDVGNTEGWSRCVLTFCNPGDVFLTDEWTYPSALALADPYQVSPVPVTMDAEGMSISALRELLASWDENARGTGRPHVLYTVSVGQNPCGMTTSLDRKKAIYEVCVEYDILIIEDDPYYFLQEGTYVRKSDRQGSRTLGGDDFIRSLTPSYLSVDYQGRVIRLETFSKVVAPGSRLGFFVCNSLFAERLERCGETATHSPSGFTQGLVVQLLANHWGIDNYLIWLQGLRTQYTARRDTIVDSLLENFEVSMAYSDGSSYLRGLPVYSCFPHAKSSLSRSRNGKQIGRVLSVVPPTAGLFLWVTLHFDALPPPQPSGNPDDPNDHETRLWLRIADAGVLVGPGTFFAAIPSAANPNEGHYRIAFSDAPLETLAEAMSTFSVVVHMYFEEMLTA</sequence>
<proteinExistence type="inferred from homology"/>
<accession>A0A165HB77</accession>
<dbReference type="OrthoDB" id="691673at2759"/>
<keyword evidence="3" id="KW-0032">Aminotransferase</keyword>
<dbReference type="Pfam" id="PF00155">
    <property type="entry name" value="Aminotran_1_2"/>
    <property type="match status" value="1"/>
</dbReference>
<dbReference type="InParanoid" id="A0A165HB77"/>
<reference evidence="7 8" key="1">
    <citation type="journal article" date="2016" name="Mol. Biol. Evol.">
        <title>Comparative Genomics of Early-Diverging Mushroom-Forming Fungi Provides Insights into the Origins of Lignocellulose Decay Capabilities.</title>
        <authorList>
            <person name="Nagy L.G."/>
            <person name="Riley R."/>
            <person name="Tritt A."/>
            <person name="Adam C."/>
            <person name="Daum C."/>
            <person name="Floudas D."/>
            <person name="Sun H."/>
            <person name="Yadav J.S."/>
            <person name="Pangilinan J."/>
            <person name="Larsson K.H."/>
            <person name="Matsuura K."/>
            <person name="Barry K."/>
            <person name="Labutti K."/>
            <person name="Kuo R."/>
            <person name="Ohm R.A."/>
            <person name="Bhattacharya S.S."/>
            <person name="Shirouzu T."/>
            <person name="Yoshinaga Y."/>
            <person name="Martin F.M."/>
            <person name="Grigoriev I.V."/>
            <person name="Hibbett D.S."/>
        </authorList>
    </citation>
    <scope>NUCLEOTIDE SEQUENCE [LARGE SCALE GENOMIC DNA]</scope>
    <source>
        <strain evidence="7 8">HHB12029</strain>
    </source>
</reference>
<name>A0A165HB77_EXIGL</name>
<evidence type="ECO:0000313" key="7">
    <source>
        <dbReference type="EMBL" id="KZV91707.1"/>
    </source>
</evidence>
<dbReference type="CDD" id="cd00609">
    <property type="entry name" value="AAT_like"/>
    <property type="match status" value="1"/>
</dbReference>
<dbReference type="PANTHER" id="PTHR42790:SF1">
    <property type="entry name" value="AROMATIC AMINO ACID AMINOTRANSFERASE, HYPOTHETICAL (EUROFUNG)"/>
    <property type="match status" value="1"/>
</dbReference>
<dbReference type="AlphaFoldDB" id="A0A165HB77"/>
<evidence type="ECO:0000313" key="8">
    <source>
        <dbReference type="Proteomes" id="UP000077266"/>
    </source>
</evidence>
<gene>
    <name evidence="7" type="ORF">EXIGLDRAFT_91353</name>
</gene>
<keyword evidence="5" id="KW-0663">Pyridoxal phosphate</keyword>
<feature type="domain" description="Aminotransferase class I/classII large" evidence="6">
    <location>
        <begin position="133"/>
        <end position="413"/>
    </location>
</feature>
<dbReference type="InterPro" id="IPR050859">
    <property type="entry name" value="Class-I_PLP-dep_aminotransf"/>
</dbReference>
<evidence type="ECO:0000256" key="5">
    <source>
        <dbReference type="ARBA" id="ARBA00022898"/>
    </source>
</evidence>
<dbReference type="Proteomes" id="UP000077266">
    <property type="component" value="Unassembled WGS sequence"/>
</dbReference>
<dbReference type="InterPro" id="IPR004839">
    <property type="entry name" value="Aminotransferase_I/II_large"/>
</dbReference>